<evidence type="ECO:0000313" key="2">
    <source>
        <dbReference type="Proteomes" id="UP001283361"/>
    </source>
</evidence>
<keyword evidence="2" id="KW-1185">Reference proteome</keyword>
<comment type="caution">
    <text evidence="1">The sequence shown here is derived from an EMBL/GenBank/DDBJ whole genome shotgun (WGS) entry which is preliminary data.</text>
</comment>
<dbReference type="AlphaFoldDB" id="A0AAE0ZQ13"/>
<proteinExistence type="predicted"/>
<evidence type="ECO:0000313" key="1">
    <source>
        <dbReference type="EMBL" id="KAK3773480.1"/>
    </source>
</evidence>
<organism evidence="1 2">
    <name type="scientific">Elysia crispata</name>
    <name type="common">lettuce slug</name>
    <dbReference type="NCBI Taxonomy" id="231223"/>
    <lineage>
        <taxon>Eukaryota</taxon>
        <taxon>Metazoa</taxon>
        <taxon>Spiralia</taxon>
        <taxon>Lophotrochozoa</taxon>
        <taxon>Mollusca</taxon>
        <taxon>Gastropoda</taxon>
        <taxon>Heterobranchia</taxon>
        <taxon>Euthyneura</taxon>
        <taxon>Panpulmonata</taxon>
        <taxon>Sacoglossa</taxon>
        <taxon>Placobranchoidea</taxon>
        <taxon>Plakobranchidae</taxon>
        <taxon>Elysia</taxon>
    </lineage>
</organism>
<sequence length="75" mass="8450">MKSRKKKEKESLKSPAETFAAGIVHIAHQFENFQFMFTEHLQGGSLPSSIASTPGGKVCPTNNMQRKFEKLNRKI</sequence>
<dbReference type="Proteomes" id="UP001283361">
    <property type="component" value="Unassembled WGS sequence"/>
</dbReference>
<name>A0AAE0ZQ13_9GAST</name>
<reference evidence="1" key="1">
    <citation type="journal article" date="2023" name="G3 (Bethesda)">
        <title>A reference genome for the long-term kleptoplast-retaining sea slug Elysia crispata morphotype clarki.</title>
        <authorList>
            <person name="Eastman K.E."/>
            <person name="Pendleton A.L."/>
            <person name="Shaikh M.A."/>
            <person name="Suttiyut T."/>
            <person name="Ogas R."/>
            <person name="Tomko P."/>
            <person name="Gavelis G."/>
            <person name="Widhalm J.R."/>
            <person name="Wisecaver J.H."/>
        </authorList>
    </citation>
    <scope>NUCLEOTIDE SEQUENCE</scope>
    <source>
        <strain evidence="1">ECLA1</strain>
    </source>
</reference>
<protein>
    <submittedName>
        <fullName evidence="1">Uncharacterized protein</fullName>
    </submittedName>
</protein>
<gene>
    <name evidence="1" type="ORF">RRG08_007967</name>
</gene>
<dbReference type="EMBL" id="JAWDGP010003536">
    <property type="protein sequence ID" value="KAK3773480.1"/>
    <property type="molecule type" value="Genomic_DNA"/>
</dbReference>
<accession>A0AAE0ZQ13</accession>